<organism evidence="8 9">
    <name type="scientific">Pajaroellobacter abortibovis</name>
    <dbReference type="NCBI Taxonomy" id="1882918"/>
    <lineage>
        <taxon>Bacteria</taxon>
        <taxon>Pseudomonadati</taxon>
        <taxon>Myxococcota</taxon>
        <taxon>Polyangia</taxon>
        <taxon>Polyangiales</taxon>
        <taxon>Polyangiaceae</taxon>
    </lineage>
</organism>
<evidence type="ECO:0000259" key="7">
    <source>
        <dbReference type="PROSITE" id="PS50011"/>
    </source>
</evidence>
<dbReference type="PANTHER" id="PTHR43289">
    <property type="entry name" value="MITOGEN-ACTIVATED PROTEIN KINASE KINASE KINASE 20-RELATED"/>
    <property type="match status" value="1"/>
</dbReference>
<evidence type="ECO:0000256" key="4">
    <source>
        <dbReference type="ARBA" id="ARBA00022840"/>
    </source>
</evidence>
<dbReference type="PROSITE" id="PS00108">
    <property type="entry name" value="PROTEIN_KINASE_ST"/>
    <property type="match status" value="1"/>
</dbReference>
<evidence type="ECO:0000256" key="6">
    <source>
        <dbReference type="SAM" id="Phobius"/>
    </source>
</evidence>
<proteinExistence type="predicted"/>
<evidence type="ECO:0000313" key="9">
    <source>
        <dbReference type="Proteomes" id="UP000185544"/>
    </source>
</evidence>
<dbReference type="Gene3D" id="1.10.510.10">
    <property type="entry name" value="Transferase(Phosphotransferase) domain 1"/>
    <property type="match status" value="1"/>
</dbReference>
<feature type="compositionally biased region" description="Low complexity" evidence="5">
    <location>
        <begin position="361"/>
        <end position="376"/>
    </location>
</feature>
<dbReference type="InterPro" id="IPR008271">
    <property type="entry name" value="Ser/Thr_kinase_AS"/>
</dbReference>
<keyword evidence="3" id="KW-0418">Kinase</keyword>
<dbReference type="PANTHER" id="PTHR43289:SF6">
    <property type="entry name" value="SERINE_THREONINE-PROTEIN KINASE NEKL-3"/>
    <property type="match status" value="1"/>
</dbReference>
<dbReference type="GO" id="GO:0004674">
    <property type="term" value="F:protein serine/threonine kinase activity"/>
    <property type="evidence" value="ECO:0007669"/>
    <property type="project" value="TreeGrafter"/>
</dbReference>
<keyword evidence="9" id="KW-1185">Reference proteome</keyword>
<dbReference type="SMART" id="SM00220">
    <property type="entry name" value="S_TKc"/>
    <property type="match status" value="1"/>
</dbReference>
<feature type="transmembrane region" description="Helical" evidence="6">
    <location>
        <begin position="320"/>
        <end position="341"/>
    </location>
</feature>
<keyword evidence="6" id="KW-0472">Membrane</keyword>
<dbReference type="InterPro" id="IPR000719">
    <property type="entry name" value="Prot_kinase_dom"/>
</dbReference>
<dbReference type="SUPFAM" id="SSF56112">
    <property type="entry name" value="Protein kinase-like (PK-like)"/>
    <property type="match status" value="1"/>
</dbReference>
<evidence type="ECO:0000256" key="1">
    <source>
        <dbReference type="ARBA" id="ARBA00022679"/>
    </source>
</evidence>
<dbReference type="Proteomes" id="UP000185544">
    <property type="component" value="Chromosome"/>
</dbReference>
<name>A0A1L6MXG8_9BACT</name>
<evidence type="ECO:0000256" key="5">
    <source>
        <dbReference type="SAM" id="MobiDB-lite"/>
    </source>
</evidence>
<dbReference type="EMBL" id="CP016908">
    <property type="protein sequence ID" value="APS00135.1"/>
    <property type="molecule type" value="Genomic_DNA"/>
</dbReference>
<gene>
    <name evidence="8" type="ORF">BCY86_05160</name>
</gene>
<keyword evidence="4" id="KW-0067">ATP-binding</keyword>
<dbReference type="Gene3D" id="3.30.200.20">
    <property type="entry name" value="Phosphorylase Kinase, domain 1"/>
    <property type="match status" value="1"/>
</dbReference>
<evidence type="ECO:0000256" key="3">
    <source>
        <dbReference type="ARBA" id="ARBA00022777"/>
    </source>
</evidence>
<keyword evidence="2" id="KW-0547">Nucleotide-binding</keyword>
<keyword evidence="6" id="KW-1133">Transmembrane helix</keyword>
<accession>A0A1L6MXG8</accession>
<dbReference type="InterPro" id="IPR011009">
    <property type="entry name" value="Kinase-like_dom_sf"/>
</dbReference>
<evidence type="ECO:0000313" key="8">
    <source>
        <dbReference type="EMBL" id="APS00135.1"/>
    </source>
</evidence>
<dbReference type="STRING" id="1882918.BCY86_05160"/>
<reference evidence="8 9" key="1">
    <citation type="submission" date="2016-08" db="EMBL/GenBank/DDBJ databases">
        <title>Identification and validation of antigenic proteins from Pajaroellobacter abortibovis using de-novo genome sequence assembly and reverse vaccinology.</title>
        <authorList>
            <person name="Welly B.T."/>
            <person name="Miller M.R."/>
            <person name="Stott J.L."/>
            <person name="Blanchard M.T."/>
            <person name="Islas-Trejo A.D."/>
            <person name="O'Rourke S.M."/>
            <person name="Young A.E."/>
            <person name="Medrano J.F."/>
            <person name="Van Eenennaam A.L."/>
        </authorList>
    </citation>
    <scope>NUCLEOTIDE SEQUENCE [LARGE SCALE GENOMIC DNA]</scope>
    <source>
        <strain evidence="8 9">BTF92-0548A/99-0131</strain>
    </source>
</reference>
<keyword evidence="1" id="KW-0808">Transferase</keyword>
<sequence>MGGMGQVYEVFDSELQRICVLKSLHSYLNVGGAFAEQLTKEAQILAQLSHPNIVNVFNIGITEDKLSLPYYVMEKLQGQSLQKLLNQYTKEGKTLPLPYCYEIAIALLEALSKAHTHSPSFLHRDVKPSNIFIHDPGNGRGITKLVDFGLAIPWQPSQSNSQSGFIGTYAYASPEQKEGKPLTPLSDLYSAGLVLYEIITGHLPSLPCSDLMDSRPSIPQELDNLIHSALHPDLEQRPKSAQAFAEALRTLQKQKRYIALDSKIFIPSEPHRETGGENNTLPNLLSLLHSSSREQSFAPFPLQFKRERKRFLIFPSVSHFWMGIAFFMMGISIITLALFLIQPRGPSRPEPVGTSEQKENTPPTSASSPTLTTDTSKPVERKGVDEPSNLPRSTLQISPPPNKAHARSPSKERVKPSHSRKKRHKIESPDLD</sequence>
<dbReference type="CDD" id="cd14014">
    <property type="entry name" value="STKc_PknB_like"/>
    <property type="match status" value="1"/>
</dbReference>
<feature type="domain" description="Protein kinase" evidence="7">
    <location>
        <begin position="1"/>
        <end position="251"/>
    </location>
</feature>
<protein>
    <recommendedName>
        <fullName evidence="7">Protein kinase domain-containing protein</fullName>
    </recommendedName>
</protein>
<dbReference type="PROSITE" id="PS50011">
    <property type="entry name" value="PROTEIN_KINASE_DOM"/>
    <property type="match status" value="1"/>
</dbReference>
<dbReference type="Pfam" id="PF00069">
    <property type="entry name" value="Pkinase"/>
    <property type="match status" value="1"/>
</dbReference>
<dbReference type="AlphaFoldDB" id="A0A1L6MXG8"/>
<dbReference type="KEGG" id="pabo:BCY86_05160"/>
<feature type="region of interest" description="Disordered" evidence="5">
    <location>
        <begin position="347"/>
        <end position="432"/>
    </location>
</feature>
<evidence type="ECO:0000256" key="2">
    <source>
        <dbReference type="ARBA" id="ARBA00022741"/>
    </source>
</evidence>
<dbReference type="GO" id="GO:0005524">
    <property type="term" value="F:ATP binding"/>
    <property type="evidence" value="ECO:0007669"/>
    <property type="project" value="UniProtKB-KW"/>
</dbReference>
<keyword evidence="6" id="KW-0812">Transmembrane</keyword>
<feature type="compositionally biased region" description="Basic residues" evidence="5">
    <location>
        <begin position="416"/>
        <end position="425"/>
    </location>
</feature>